<reference evidence="4 5" key="1">
    <citation type="journal article" date="2023" name="Commun. Biol.">
        <title>Reorganization of the ancestral sex-determining regions during the evolution of trioecy in Pleodorina starrii.</title>
        <authorList>
            <person name="Takahashi K."/>
            <person name="Suzuki S."/>
            <person name="Kawai-Toyooka H."/>
            <person name="Yamamoto K."/>
            <person name="Hamaji T."/>
            <person name="Ootsuki R."/>
            <person name="Yamaguchi H."/>
            <person name="Kawachi M."/>
            <person name="Higashiyama T."/>
            <person name="Nozaki H."/>
        </authorList>
    </citation>
    <scope>NUCLEOTIDE SEQUENCE [LARGE SCALE GENOMIC DNA]</scope>
    <source>
        <strain evidence="4 5">NIES-4479</strain>
    </source>
</reference>
<feature type="compositionally biased region" description="Low complexity" evidence="3">
    <location>
        <begin position="246"/>
        <end position="262"/>
    </location>
</feature>
<dbReference type="InterPro" id="IPR023213">
    <property type="entry name" value="CAT-like_dom_sf"/>
</dbReference>
<feature type="compositionally biased region" description="Gly residues" evidence="3">
    <location>
        <begin position="351"/>
        <end position="390"/>
    </location>
</feature>
<dbReference type="GO" id="GO:0016747">
    <property type="term" value="F:acyltransferase activity, transferring groups other than amino-acyl groups"/>
    <property type="evidence" value="ECO:0007669"/>
    <property type="project" value="TreeGrafter"/>
</dbReference>
<dbReference type="PANTHER" id="PTHR31642:SF310">
    <property type="entry name" value="FATTY ALCOHOL:CAFFEOYL-COA ACYLTRANSFERASE"/>
    <property type="match status" value="1"/>
</dbReference>
<dbReference type="Proteomes" id="UP001165080">
    <property type="component" value="Unassembled WGS sequence"/>
</dbReference>
<evidence type="ECO:0000256" key="2">
    <source>
        <dbReference type="ARBA" id="ARBA00022679"/>
    </source>
</evidence>
<dbReference type="Gene3D" id="3.30.559.10">
    <property type="entry name" value="Chloramphenicol acetyltransferase-like domain"/>
    <property type="match status" value="2"/>
</dbReference>
<keyword evidence="2" id="KW-0808">Transferase</keyword>
<feature type="region of interest" description="Disordered" evidence="3">
    <location>
        <begin position="345"/>
        <end position="390"/>
    </location>
</feature>
<sequence>MSPVVLQVLADELVRGSEHGAAAAVAPCLSCLDQICLTYSSVGAQALFRNSIVAPLLKQAFSKALDELPWFAGRVVLQPDGRCYDIACTNAGARLLVASTTAALEEAAAALPPRQQQGPGAAVMLSPSGAYALPSQVETIRKEQLPLCTVYLLHLSGGGSLLAVTAWHGMTDFEGLQTFVAHLSAAYNAELATRDNPQATRTTGGGGDSHRCTASSSGVNNPAAEGPAAAPSAALGPQTAPPVPPAASAAAAAAAPGGPAPARHGRRGFYAPAAADALAEVDLPPGLPPRESMVAVPDWKGPFVWLNTWYQVLVRGGGVEGRMMWIPSQRLAELKAAATWELRRGRRESGDGGVGGGAASGSGSGGSGGDGGDGGNGGNGGAGAGAAVGGGGDPEVDVEWVSTRDCLAARLAQLLHALPLRQRRPTSLFVMADMRPRLQPPLPASQLGNFSWGARVGGVRPSQMGLGQLAARVRTAISRDLVPHYWRLARELKQLTAVHPARQLASELYLRTNPYECFLAPEGPLIFNDWRVRYDIWQFGPEPPLAFTPAYPGLSPNILLTYPPPPRAAATTAGGGGCGDGDGGDGEGLCLYGTLHGAVWRQLDWATGGDLVAAVSRGFAQAS</sequence>
<accession>A0A9W6BH82</accession>
<dbReference type="PANTHER" id="PTHR31642">
    <property type="entry name" value="TRICHOTHECENE 3-O-ACETYLTRANSFERASE"/>
    <property type="match status" value="1"/>
</dbReference>
<dbReference type="EMBL" id="BRXU01000004">
    <property type="protein sequence ID" value="GLC51441.1"/>
    <property type="molecule type" value="Genomic_DNA"/>
</dbReference>
<evidence type="ECO:0008006" key="6">
    <source>
        <dbReference type="Google" id="ProtNLM"/>
    </source>
</evidence>
<feature type="region of interest" description="Disordered" evidence="3">
    <location>
        <begin position="194"/>
        <end position="266"/>
    </location>
</feature>
<evidence type="ECO:0000313" key="4">
    <source>
        <dbReference type="EMBL" id="GLC51441.1"/>
    </source>
</evidence>
<dbReference type="Pfam" id="PF02458">
    <property type="entry name" value="Transferase"/>
    <property type="match status" value="1"/>
</dbReference>
<gene>
    <name evidence="4" type="primary">PLESTBF000245</name>
    <name evidence="4" type="ORF">PLESTB_000502700</name>
</gene>
<organism evidence="4 5">
    <name type="scientific">Pleodorina starrii</name>
    <dbReference type="NCBI Taxonomy" id="330485"/>
    <lineage>
        <taxon>Eukaryota</taxon>
        <taxon>Viridiplantae</taxon>
        <taxon>Chlorophyta</taxon>
        <taxon>core chlorophytes</taxon>
        <taxon>Chlorophyceae</taxon>
        <taxon>CS clade</taxon>
        <taxon>Chlamydomonadales</taxon>
        <taxon>Volvocaceae</taxon>
        <taxon>Pleodorina</taxon>
    </lineage>
</organism>
<dbReference type="AlphaFoldDB" id="A0A9W6BH82"/>
<evidence type="ECO:0000256" key="1">
    <source>
        <dbReference type="ARBA" id="ARBA00009861"/>
    </source>
</evidence>
<feature type="compositionally biased region" description="Low complexity" evidence="3">
    <location>
        <begin position="222"/>
        <end position="238"/>
    </location>
</feature>
<comment type="similarity">
    <text evidence="1">Belongs to the plant acyltransferase family.</text>
</comment>
<keyword evidence="5" id="KW-1185">Reference proteome</keyword>
<evidence type="ECO:0000313" key="5">
    <source>
        <dbReference type="Proteomes" id="UP001165080"/>
    </source>
</evidence>
<protein>
    <recommendedName>
        <fullName evidence="6">Transferase</fullName>
    </recommendedName>
</protein>
<name>A0A9W6BH82_9CHLO</name>
<dbReference type="InterPro" id="IPR050317">
    <property type="entry name" value="Plant_Fungal_Acyltransferase"/>
</dbReference>
<proteinExistence type="inferred from homology"/>
<evidence type="ECO:0000256" key="3">
    <source>
        <dbReference type="SAM" id="MobiDB-lite"/>
    </source>
</evidence>
<comment type="caution">
    <text evidence="4">The sequence shown here is derived from an EMBL/GenBank/DDBJ whole genome shotgun (WGS) entry which is preliminary data.</text>
</comment>